<organism evidence="1 2">
    <name type="scientific">Parabacteroides absconsus</name>
    <dbReference type="NCBI Taxonomy" id="2951805"/>
    <lineage>
        <taxon>Bacteria</taxon>
        <taxon>Pseudomonadati</taxon>
        <taxon>Bacteroidota</taxon>
        <taxon>Bacteroidia</taxon>
        <taxon>Bacteroidales</taxon>
        <taxon>Tannerellaceae</taxon>
        <taxon>Parabacteroides</taxon>
    </lineage>
</organism>
<protein>
    <submittedName>
        <fullName evidence="1">Uncharacterized protein</fullName>
    </submittedName>
</protein>
<name>A0ABZ2ILJ9_9BACT</name>
<keyword evidence="2" id="KW-1185">Reference proteome</keyword>
<dbReference type="Proteomes" id="UP001320603">
    <property type="component" value="Chromosome"/>
</dbReference>
<accession>A0ABZ2ILJ9</accession>
<evidence type="ECO:0000313" key="1">
    <source>
        <dbReference type="EMBL" id="WWV65079.1"/>
    </source>
</evidence>
<dbReference type="RefSeq" id="WP_251967747.1">
    <property type="nucleotide sequence ID" value="NZ_CP146284.1"/>
</dbReference>
<reference evidence="1 2" key="1">
    <citation type="submission" date="2024-02" db="EMBL/GenBank/DDBJ databases">
        <title>Whole genome sequencing of Parabacteroides sp. AD58.</title>
        <authorList>
            <person name="Chaplin A.V."/>
            <person name="Pikina A.P."/>
            <person name="Sokolova S.R."/>
            <person name="Korostin D.O."/>
            <person name="Efimov B.A."/>
        </authorList>
    </citation>
    <scope>NUCLEOTIDE SEQUENCE [LARGE SCALE GENOMIC DNA]</scope>
    <source>
        <strain evidence="1 2">AD58</strain>
    </source>
</reference>
<evidence type="ECO:0000313" key="2">
    <source>
        <dbReference type="Proteomes" id="UP001320603"/>
    </source>
</evidence>
<sequence>MALRQPPITQFDNQFVSKRMVDLLSDTYMLLGFKIPMRHELTLLAAQLTKDLYESYGFLRMEEVCICFELGAKEEFGDYVGLNYRTFSKWLKGYKMSDLRYRAVKRAEQEKNVRALPGVSKEYNDECMNRLLIRRFHDYKAHPDSEIPLASILYQELQSRGIIRNTLEEKLNAMAQFERWRPQNQRHFSEDYRQSMIKLKAQEWLLKQYFNSVERLPFESIRIS</sequence>
<dbReference type="EMBL" id="CP146284">
    <property type="protein sequence ID" value="WWV65079.1"/>
    <property type="molecule type" value="Genomic_DNA"/>
</dbReference>
<proteinExistence type="predicted"/>
<gene>
    <name evidence="1" type="ORF">NEE14_008480</name>
</gene>